<reference evidence="1" key="2">
    <citation type="journal article" date="2015" name="Fish Shellfish Immunol.">
        <title>Early steps in the European eel (Anguilla anguilla)-Vibrio vulnificus interaction in the gills: Role of the RtxA13 toxin.</title>
        <authorList>
            <person name="Callol A."/>
            <person name="Pajuelo D."/>
            <person name="Ebbesson L."/>
            <person name="Teles M."/>
            <person name="MacKenzie S."/>
            <person name="Amaro C."/>
        </authorList>
    </citation>
    <scope>NUCLEOTIDE SEQUENCE</scope>
</reference>
<evidence type="ECO:0000313" key="1">
    <source>
        <dbReference type="EMBL" id="JAH08023.1"/>
    </source>
</evidence>
<dbReference type="EMBL" id="GBXM01100554">
    <property type="protein sequence ID" value="JAH08023.1"/>
    <property type="molecule type" value="Transcribed_RNA"/>
</dbReference>
<protein>
    <submittedName>
        <fullName evidence="1">Uncharacterized protein</fullName>
    </submittedName>
</protein>
<proteinExistence type="predicted"/>
<organism evidence="1">
    <name type="scientific">Anguilla anguilla</name>
    <name type="common">European freshwater eel</name>
    <name type="synonym">Muraena anguilla</name>
    <dbReference type="NCBI Taxonomy" id="7936"/>
    <lineage>
        <taxon>Eukaryota</taxon>
        <taxon>Metazoa</taxon>
        <taxon>Chordata</taxon>
        <taxon>Craniata</taxon>
        <taxon>Vertebrata</taxon>
        <taxon>Euteleostomi</taxon>
        <taxon>Actinopterygii</taxon>
        <taxon>Neopterygii</taxon>
        <taxon>Teleostei</taxon>
        <taxon>Anguilliformes</taxon>
        <taxon>Anguillidae</taxon>
        <taxon>Anguilla</taxon>
    </lineage>
</organism>
<reference evidence="1" key="1">
    <citation type="submission" date="2014-11" db="EMBL/GenBank/DDBJ databases">
        <authorList>
            <person name="Amaro Gonzalez C."/>
        </authorList>
    </citation>
    <scope>NUCLEOTIDE SEQUENCE</scope>
</reference>
<accession>A0A0E9PVX1</accession>
<dbReference type="AlphaFoldDB" id="A0A0E9PVX1"/>
<sequence length="123" mass="14299">MEVAAICDRSSERENSPVCSTCSLPDFAIWYSLYLHPLIWRGLHTLYLHKVHLFSQIFTDAIQIKHLLRGYASSRPHWPSNPQTWGFQPLFFYFVTLGAHQNIGRSIRAALLLTKTKKKKKKK</sequence>
<name>A0A0E9PVX1_ANGAN</name>